<protein>
    <recommendedName>
        <fullName evidence="9">SSD domain-containing protein</fullName>
    </recommendedName>
</protein>
<feature type="transmembrane region" description="Helical" evidence="8">
    <location>
        <begin position="405"/>
        <end position="425"/>
    </location>
</feature>
<feature type="transmembrane region" description="Helical" evidence="8">
    <location>
        <begin position="949"/>
        <end position="971"/>
    </location>
</feature>
<proteinExistence type="inferred from homology"/>
<feature type="transmembrane region" description="Helical" evidence="8">
    <location>
        <begin position="49"/>
        <end position="69"/>
    </location>
</feature>
<dbReference type="PROSITE" id="PS50156">
    <property type="entry name" value="SSD"/>
    <property type="match status" value="1"/>
</dbReference>
<dbReference type="InterPro" id="IPR000731">
    <property type="entry name" value="SSD"/>
</dbReference>
<evidence type="ECO:0000256" key="1">
    <source>
        <dbReference type="ARBA" id="ARBA00004651"/>
    </source>
</evidence>
<comment type="caution">
    <text evidence="10">The sequence shown here is derived from an EMBL/GenBank/DDBJ whole genome shotgun (WGS) entry which is preliminary data.</text>
</comment>
<dbReference type="Gene3D" id="1.20.1640.10">
    <property type="entry name" value="Multidrug efflux transporter AcrB transmembrane domain"/>
    <property type="match status" value="2"/>
</dbReference>
<feature type="compositionally biased region" description="Polar residues" evidence="7">
    <location>
        <begin position="1"/>
        <end position="12"/>
    </location>
</feature>
<evidence type="ECO:0000256" key="5">
    <source>
        <dbReference type="ARBA" id="ARBA00022989"/>
    </source>
</evidence>
<dbReference type="InterPro" id="IPR023908">
    <property type="entry name" value="xxxLxxG_rpt"/>
</dbReference>
<evidence type="ECO:0000256" key="3">
    <source>
        <dbReference type="ARBA" id="ARBA00022475"/>
    </source>
</evidence>
<dbReference type="SUPFAM" id="SSF82866">
    <property type="entry name" value="Multidrug efflux transporter AcrB transmembrane domain"/>
    <property type="match status" value="2"/>
</dbReference>
<dbReference type="Proteomes" id="UP000180113">
    <property type="component" value="Unassembled WGS sequence"/>
</dbReference>
<evidence type="ECO:0000256" key="7">
    <source>
        <dbReference type="SAM" id="MobiDB-lite"/>
    </source>
</evidence>
<gene>
    <name evidence="10" type="ORF">BKG62_19955</name>
</gene>
<dbReference type="RefSeq" id="WP_017555473.1">
    <property type="nucleotide sequence ID" value="NZ_JACBGO010000003.1"/>
</dbReference>
<feature type="transmembrane region" description="Helical" evidence="8">
    <location>
        <begin position="877"/>
        <end position="902"/>
    </location>
</feature>
<feature type="region of interest" description="Disordered" evidence="7">
    <location>
        <begin position="1"/>
        <end position="26"/>
    </location>
</feature>
<dbReference type="GO" id="GO:0005886">
    <property type="term" value="C:plasma membrane"/>
    <property type="evidence" value="ECO:0007669"/>
    <property type="project" value="UniProtKB-SubCell"/>
</dbReference>
<organism evidence="10 11">
    <name type="scientific">Mycobacteroides chelonae</name>
    <name type="common">Mycobacterium chelonae</name>
    <dbReference type="NCBI Taxonomy" id="1774"/>
    <lineage>
        <taxon>Bacteria</taxon>
        <taxon>Bacillati</taxon>
        <taxon>Actinomycetota</taxon>
        <taxon>Actinomycetes</taxon>
        <taxon>Mycobacteriales</taxon>
        <taxon>Mycobacteriaceae</taxon>
        <taxon>Mycobacteroides</taxon>
    </lineage>
</organism>
<comment type="subcellular location">
    <subcellularLocation>
        <location evidence="1">Cell membrane</location>
        <topology evidence="1">Multi-pass membrane protein</topology>
    </subcellularLocation>
</comment>
<keyword evidence="6 8" id="KW-0472">Membrane</keyword>
<sequence>MTDRTTGSSTRAPATPTARRESSSVDLAHSREYSARLAALGRFTVRHKALTIGTWLGAAIVLAVLFPQLETVVRQQSVDLIPRDAPSLQTVERMSAAFGEQGSKTLLFVAMEDPAGLTPAARQRYDRLVQQLRADTEHVLLVQDLLADPVTKTQAVSADGRSWYLPVGVAGTLGDPAAAESVESVRDLTAEVFADSSTTAQVTGPPATFSDMIAAAEHDLLLISIATAAMIALILLIVYRSVFTALLPLLVIGLSLAVGRGVLSALGEMGMPVSQFTVAFMTAILLGAGTDYTVFLISRYHEQRRAQVPAEQAIIHATASIGRVILASAATVALAFLAMVFARLSVFAALGPACAIAVLVGFLATVTLLPPVLALAAKRGIGEPKSDRTRRYWNSVAVAVVRRPVPLLIVSLVILLALSAVAATIKISYDDRKGQPATTASNQGYQLLDRHFRKDAVITEFLVVENPTDMRTGKGLADLDEMASRVSQVPGVTTVSGVTRPTGERLDQAQLAWQNGQIGDKMAGAVADGNARRDDLTKLTDGADQLAGGLAQLDTSVRTALAPLAGILTQAQSAGTQVNQFRPLLQQLSATAPAVDQAIQSGPGIRPLADQADHAITMLDPLVGALNTSPWCATTPQCAQIRDQVHILTTLRNNGFFTQIADLGDRYNPARNATVADTLATVQNAVTSLEDAFGALGNPADLAANLRRLQDGISQLASGAQALATGVRTLADSNIEMLSGMNQIATQLQNSARAAQDSDSASGFYLPATAFENRQFTDVAKQFLSPDGKTARFMIETSYDPYSVDAMNLAHRITTTAENARPNTSLAQATVSVAGFPAVNSDIQRFLWADFAQLALATTVIVGIILVLLLRAVLAPIYLLGTVLLNYLASIGFGVLVFQWILGHEIAWPVPLLAFIILVAVGADYNMLLVSRLREESGSNIRVGVLRTVANTGAVITSAGLIFAVSMFGLMVGSVAIMVQAGLIIGFGLLLDTFLVRTLTVPAIATLLREASWWPHLASRKQQPTTQR</sequence>
<feature type="transmembrane region" description="Helical" evidence="8">
    <location>
        <begin position="220"/>
        <end position="239"/>
    </location>
</feature>
<dbReference type="AlphaFoldDB" id="A0AB73MJ80"/>
<feature type="transmembrane region" description="Helical" evidence="8">
    <location>
        <begin position="278"/>
        <end position="297"/>
    </location>
</feature>
<feature type="transmembrane region" description="Helical" evidence="8">
    <location>
        <begin position="908"/>
        <end position="928"/>
    </location>
</feature>
<reference evidence="10 11" key="1">
    <citation type="submission" date="2016-10" db="EMBL/GenBank/DDBJ databases">
        <title>Evaluation of Human, Animal and Environmental Mycobacterium chelonae Isolates by Core Genome Phylogenomic Analysis, Targeted Gene Comparison, and Anti-microbial Susceptibility Patterns: A Tale of Mistaken Identities.</title>
        <authorList>
            <person name="Fogelson S.B."/>
            <person name="Camus A.C."/>
            <person name="Lorenz W."/>
            <person name="Vasireddy R."/>
            <person name="Vasireddy S."/>
            <person name="Smith T."/>
            <person name="Brown-Elliott B.A."/>
            <person name="Wallace R.J.Jr."/>
            <person name="Hasan N.A."/>
            <person name="Reischl U."/>
            <person name="Sanchez S."/>
        </authorList>
    </citation>
    <scope>NUCLEOTIDE SEQUENCE [LARGE SCALE GENOMIC DNA]</scope>
    <source>
        <strain evidence="10 11">42895</strain>
    </source>
</reference>
<dbReference type="PANTHER" id="PTHR33406">
    <property type="entry name" value="MEMBRANE PROTEIN MJ1562-RELATED"/>
    <property type="match status" value="1"/>
</dbReference>
<comment type="similarity">
    <text evidence="2">Belongs to the resistance-nodulation-cell division (RND) (TC 2.A.6) family. MmpL subfamily.</text>
</comment>
<evidence type="ECO:0000313" key="11">
    <source>
        <dbReference type="Proteomes" id="UP000180113"/>
    </source>
</evidence>
<feature type="transmembrane region" description="Helical" evidence="8">
    <location>
        <begin position="246"/>
        <end position="266"/>
    </location>
</feature>
<keyword evidence="4 8" id="KW-0812">Transmembrane</keyword>
<dbReference type="PANTHER" id="PTHR33406:SF6">
    <property type="entry name" value="MEMBRANE PROTEIN YDGH-RELATED"/>
    <property type="match status" value="1"/>
</dbReference>
<dbReference type="Pfam" id="PF03176">
    <property type="entry name" value="MMPL"/>
    <property type="match status" value="2"/>
</dbReference>
<feature type="transmembrane region" description="Helical" evidence="8">
    <location>
        <begin position="350"/>
        <end position="376"/>
    </location>
</feature>
<name>A0AB73MJ80_MYCCH</name>
<feature type="transmembrane region" description="Helical" evidence="8">
    <location>
        <begin position="846"/>
        <end position="870"/>
    </location>
</feature>
<evidence type="ECO:0000259" key="9">
    <source>
        <dbReference type="PROSITE" id="PS50156"/>
    </source>
</evidence>
<dbReference type="EMBL" id="MLHW01000017">
    <property type="protein sequence ID" value="OHT48630.1"/>
    <property type="molecule type" value="Genomic_DNA"/>
</dbReference>
<feature type="transmembrane region" description="Helical" evidence="8">
    <location>
        <begin position="324"/>
        <end position="344"/>
    </location>
</feature>
<evidence type="ECO:0000313" key="10">
    <source>
        <dbReference type="EMBL" id="OHT48630.1"/>
    </source>
</evidence>
<dbReference type="InterPro" id="IPR050545">
    <property type="entry name" value="Mycobact_MmpL"/>
</dbReference>
<dbReference type="InterPro" id="IPR004869">
    <property type="entry name" value="MMPL_dom"/>
</dbReference>
<evidence type="ECO:0000256" key="2">
    <source>
        <dbReference type="ARBA" id="ARBA00010157"/>
    </source>
</evidence>
<feature type="transmembrane region" description="Helical" evidence="8">
    <location>
        <begin position="977"/>
        <end position="999"/>
    </location>
</feature>
<keyword evidence="5 8" id="KW-1133">Transmembrane helix</keyword>
<evidence type="ECO:0000256" key="6">
    <source>
        <dbReference type="ARBA" id="ARBA00023136"/>
    </source>
</evidence>
<feature type="domain" description="SSD" evidence="9">
    <location>
        <begin position="211"/>
        <end position="375"/>
    </location>
</feature>
<accession>A0AB73MJ80</accession>
<dbReference type="NCBIfam" id="TIGR03057">
    <property type="entry name" value="xxxLxxG_by_4"/>
    <property type="match status" value="1"/>
</dbReference>
<evidence type="ECO:0000256" key="8">
    <source>
        <dbReference type="SAM" id="Phobius"/>
    </source>
</evidence>
<keyword evidence="3" id="KW-1003">Cell membrane</keyword>
<evidence type="ECO:0000256" key="4">
    <source>
        <dbReference type="ARBA" id="ARBA00022692"/>
    </source>
</evidence>